<dbReference type="InterPro" id="IPR055677">
    <property type="entry name" value="DUF7253"/>
</dbReference>
<dbReference type="Pfam" id="PF23911">
    <property type="entry name" value="DUF7253"/>
    <property type="match status" value="1"/>
</dbReference>
<organism evidence="2">
    <name type="scientific">Siphoviridae sp. ctcK97</name>
    <dbReference type="NCBI Taxonomy" id="2825571"/>
    <lineage>
        <taxon>Viruses</taxon>
        <taxon>Duplodnaviria</taxon>
        <taxon>Heunggongvirae</taxon>
        <taxon>Uroviricota</taxon>
        <taxon>Caudoviricetes</taxon>
    </lineage>
</organism>
<name>A0A8S5UB30_9CAUD</name>
<evidence type="ECO:0000313" key="2">
    <source>
        <dbReference type="EMBL" id="DAF91602.1"/>
    </source>
</evidence>
<feature type="domain" description="DUF7253" evidence="1">
    <location>
        <begin position="1"/>
        <end position="103"/>
    </location>
</feature>
<accession>A0A8S5UB30</accession>
<proteinExistence type="predicted"/>
<protein>
    <recommendedName>
        <fullName evidence="1">DUF7253 domain-containing protein</fullName>
    </recommendedName>
</protein>
<evidence type="ECO:0000259" key="1">
    <source>
        <dbReference type="Pfam" id="PF23911"/>
    </source>
</evidence>
<reference evidence="2" key="1">
    <citation type="journal article" date="2021" name="Proc. Natl. Acad. Sci. U.S.A.">
        <title>A Catalog of Tens of Thousands of Viruses from Human Metagenomes Reveals Hidden Associations with Chronic Diseases.</title>
        <authorList>
            <person name="Tisza M.J."/>
            <person name="Buck C.B."/>
        </authorList>
    </citation>
    <scope>NUCLEOTIDE SEQUENCE</scope>
    <source>
        <strain evidence="2">CtcK97</strain>
    </source>
</reference>
<dbReference type="EMBL" id="BK016058">
    <property type="protein sequence ID" value="DAF91602.1"/>
    <property type="molecule type" value="Genomic_DNA"/>
</dbReference>
<sequence>MSRFSGKLGFVMTSETEEGVWLENFVELPVKGTIRSLYVRNDNSSSANTNLRLTNEISILMDTKIRTYLETLKYVVWKGSKWEVQSIGVNYPRLTINLGGLYAHV</sequence>